<feature type="region of interest" description="Disordered" evidence="1">
    <location>
        <begin position="65"/>
        <end position="100"/>
    </location>
</feature>
<evidence type="ECO:0000313" key="3">
    <source>
        <dbReference type="Proteomes" id="UP000008703"/>
    </source>
</evidence>
<proteinExistence type="predicted"/>
<evidence type="ECO:0000256" key="1">
    <source>
        <dbReference type="SAM" id="MobiDB-lite"/>
    </source>
</evidence>
<dbReference type="HOGENOM" id="CLU_2095593_0_0_11"/>
<accession>G2P3D0</accession>
<sequence>MGVELVPATETEDALRVLDVHVERTNPFDAFGKPIHEGALEHGVSPWIVLVHDVVARRGPRVTRDARGTAGVRGDLHDHDGQTIANGTGTGGQPRHTRTDDQQVHILHAHVTPLRR</sequence>
<name>G2P3D0_STRV4</name>
<dbReference type="KEGG" id="svl:Strvi_3319"/>
<dbReference type="Proteomes" id="UP000008703">
    <property type="component" value="Chromosome"/>
</dbReference>
<organism evidence="2 3">
    <name type="scientific">Streptomyces violaceusniger (strain Tu 4113)</name>
    <dbReference type="NCBI Taxonomy" id="653045"/>
    <lineage>
        <taxon>Bacteria</taxon>
        <taxon>Bacillati</taxon>
        <taxon>Actinomycetota</taxon>
        <taxon>Actinomycetes</taxon>
        <taxon>Kitasatosporales</taxon>
        <taxon>Streptomycetaceae</taxon>
        <taxon>Streptomyces</taxon>
        <taxon>Streptomyces violaceusniger group</taxon>
    </lineage>
</organism>
<keyword evidence="3" id="KW-1185">Reference proteome</keyword>
<dbReference type="EMBL" id="CP002994">
    <property type="protein sequence ID" value="AEM83004.1"/>
    <property type="molecule type" value="Genomic_DNA"/>
</dbReference>
<dbReference type="AlphaFoldDB" id="G2P3D0"/>
<evidence type="ECO:0000313" key="2">
    <source>
        <dbReference type="EMBL" id="AEM83004.1"/>
    </source>
</evidence>
<protein>
    <submittedName>
        <fullName evidence="2">Uncharacterized protein</fullName>
    </submittedName>
</protein>
<gene>
    <name evidence="2" type="ORF">Strvi_3319</name>
</gene>
<reference evidence="2" key="1">
    <citation type="submission" date="2011-08" db="EMBL/GenBank/DDBJ databases">
        <title>Complete sequence of chromosome of Streptomyces violaceusniger Tu 4113.</title>
        <authorList>
            <consortium name="US DOE Joint Genome Institute"/>
            <person name="Lucas S."/>
            <person name="Han J."/>
            <person name="Lapidus A."/>
            <person name="Cheng J.-F."/>
            <person name="Goodwin L."/>
            <person name="Pitluck S."/>
            <person name="Peters L."/>
            <person name="Ivanova N."/>
            <person name="Daligault H."/>
            <person name="Detter J.C."/>
            <person name="Han C."/>
            <person name="Tapia R."/>
            <person name="Land M."/>
            <person name="Hauser L."/>
            <person name="Kyrpides N."/>
            <person name="Ivanova N."/>
            <person name="Pagani I."/>
            <person name="Hagen A."/>
            <person name="Katz L."/>
            <person name="Fiedler H.-P."/>
            <person name="Keasling J."/>
            <person name="Fortman J."/>
            <person name="Woyke T."/>
        </authorList>
    </citation>
    <scope>NUCLEOTIDE SEQUENCE [LARGE SCALE GENOMIC DNA]</scope>
    <source>
        <strain evidence="2">Tu 4113</strain>
    </source>
</reference>